<organism evidence="1 2">
    <name type="scientific">Rotaria socialis</name>
    <dbReference type="NCBI Taxonomy" id="392032"/>
    <lineage>
        <taxon>Eukaryota</taxon>
        <taxon>Metazoa</taxon>
        <taxon>Spiralia</taxon>
        <taxon>Gnathifera</taxon>
        <taxon>Rotifera</taxon>
        <taxon>Eurotatoria</taxon>
        <taxon>Bdelloidea</taxon>
        <taxon>Philodinida</taxon>
        <taxon>Philodinidae</taxon>
        <taxon>Rotaria</taxon>
    </lineage>
</organism>
<dbReference type="AlphaFoldDB" id="A0A821J9L2"/>
<proteinExistence type="predicted"/>
<feature type="non-terminal residue" evidence="1">
    <location>
        <position position="76"/>
    </location>
</feature>
<sequence>MPQMGTIYPVAKVARPNENILNIVQELYQDRRRYDQILCFVSSVKEVNECVTLLKKITGGAITAYPLVQSQQASVQ</sequence>
<comment type="caution">
    <text evidence="1">The sequence shown here is derived from an EMBL/GenBank/DDBJ whole genome shotgun (WGS) entry which is preliminary data.</text>
</comment>
<gene>
    <name evidence="1" type="ORF">TSG867_LOCUS33895</name>
</gene>
<evidence type="ECO:0000313" key="2">
    <source>
        <dbReference type="Proteomes" id="UP000663862"/>
    </source>
</evidence>
<protein>
    <submittedName>
        <fullName evidence="1">Uncharacterized protein</fullName>
    </submittedName>
</protein>
<reference evidence="1" key="1">
    <citation type="submission" date="2021-02" db="EMBL/GenBank/DDBJ databases">
        <authorList>
            <person name="Nowell W R."/>
        </authorList>
    </citation>
    <scope>NUCLEOTIDE SEQUENCE</scope>
</reference>
<dbReference type="Proteomes" id="UP000663862">
    <property type="component" value="Unassembled WGS sequence"/>
</dbReference>
<dbReference type="EMBL" id="CAJOBQ010012901">
    <property type="protein sequence ID" value="CAF4715636.1"/>
    <property type="molecule type" value="Genomic_DNA"/>
</dbReference>
<name>A0A821J9L2_9BILA</name>
<accession>A0A821J9L2</accession>
<evidence type="ECO:0000313" key="1">
    <source>
        <dbReference type="EMBL" id="CAF4715636.1"/>
    </source>
</evidence>